<reference evidence="1" key="1">
    <citation type="journal article" date="2023" name="Mol. Biol. Evol.">
        <title>Third-Generation Sequencing Reveals the Adaptive Role of the Epigenome in Three Deep-Sea Polychaetes.</title>
        <authorList>
            <person name="Perez M."/>
            <person name="Aroh O."/>
            <person name="Sun Y."/>
            <person name="Lan Y."/>
            <person name="Juniper S.K."/>
            <person name="Young C.R."/>
            <person name="Angers B."/>
            <person name="Qian P.Y."/>
        </authorList>
    </citation>
    <scope>NUCLEOTIDE SEQUENCE</scope>
    <source>
        <strain evidence="1">P08H-3</strain>
    </source>
</reference>
<dbReference type="EMBL" id="JAODUP010000867">
    <property type="protein sequence ID" value="KAK2143201.1"/>
    <property type="molecule type" value="Genomic_DNA"/>
</dbReference>
<evidence type="ECO:0000313" key="1">
    <source>
        <dbReference type="EMBL" id="KAK2143201.1"/>
    </source>
</evidence>
<sequence length="99" mass="11155">MDTGVLDGFPPKLRRAQLRNYLTNCDILKDITEWSPVVKTVVLFSWMAIVQATVALFLTTDEKTVVHEAITYKRKDVGPIILKPKGHNHPRHLCMAGQG</sequence>
<gene>
    <name evidence="1" type="ORF">LSH36_867g00049</name>
</gene>
<dbReference type="AlphaFoldDB" id="A0AAD9MTF3"/>
<proteinExistence type="predicted"/>
<dbReference type="Proteomes" id="UP001208570">
    <property type="component" value="Unassembled WGS sequence"/>
</dbReference>
<protein>
    <submittedName>
        <fullName evidence="1">Uncharacterized protein</fullName>
    </submittedName>
</protein>
<evidence type="ECO:0000313" key="2">
    <source>
        <dbReference type="Proteomes" id="UP001208570"/>
    </source>
</evidence>
<name>A0AAD9MTF3_9ANNE</name>
<keyword evidence="2" id="KW-1185">Reference proteome</keyword>
<organism evidence="1 2">
    <name type="scientific">Paralvinella palmiformis</name>
    <dbReference type="NCBI Taxonomy" id="53620"/>
    <lineage>
        <taxon>Eukaryota</taxon>
        <taxon>Metazoa</taxon>
        <taxon>Spiralia</taxon>
        <taxon>Lophotrochozoa</taxon>
        <taxon>Annelida</taxon>
        <taxon>Polychaeta</taxon>
        <taxon>Sedentaria</taxon>
        <taxon>Canalipalpata</taxon>
        <taxon>Terebellida</taxon>
        <taxon>Terebelliformia</taxon>
        <taxon>Alvinellidae</taxon>
        <taxon>Paralvinella</taxon>
    </lineage>
</organism>
<accession>A0AAD9MTF3</accession>
<comment type="caution">
    <text evidence="1">The sequence shown here is derived from an EMBL/GenBank/DDBJ whole genome shotgun (WGS) entry which is preliminary data.</text>
</comment>